<gene>
    <name evidence="2" type="ORF">SAMN04489806_0855</name>
</gene>
<sequence length="110" mass="12419">MGYSTLIIDLEELKDIESGLKFVHEEMSNIKKITGYINTLIGDPEPDLKGAVHHFESSWDDNRKGIVEAAEKMRKAVEKVINDWTEWDTKTAEELSPENQPGPENPNGAH</sequence>
<dbReference type="AlphaFoldDB" id="A0A1H4JTY1"/>
<dbReference type="STRING" id="640635.SAMN04489806_0855"/>
<feature type="region of interest" description="Disordered" evidence="1">
    <location>
        <begin position="87"/>
        <end position="110"/>
    </location>
</feature>
<evidence type="ECO:0000256" key="1">
    <source>
        <dbReference type="SAM" id="MobiDB-lite"/>
    </source>
</evidence>
<accession>A0A1H4JTY1</accession>
<dbReference type="EMBL" id="FNRY01000001">
    <property type="protein sequence ID" value="SEB49577.1"/>
    <property type="molecule type" value="Genomic_DNA"/>
</dbReference>
<name>A0A1H4JTY1_9MICO</name>
<dbReference type="RefSeq" id="WP_091180315.1">
    <property type="nucleotide sequence ID" value="NZ_FNRY01000001.1"/>
</dbReference>
<dbReference type="Proteomes" id="UP000199183">
    <property type="component" value="Unassembled WGS sequence"/>
</dbReference>
<dbReference type="OrthoDB" id="5195569at2"/>
<keyword evidence="3" id="KW-1185">Reference proteome</keyword>
<feature type="compositionally biased region" description="Low complexity" evidence="1">
    <location>
        <begin position="97"/>
        <end position="110"/>
    </location>
</feature>
<reference evidence="2 3" key="1">
    <citation type="submission" date="2016-10" db="EMBL/GenBank/DDBJ databases">
        <authorList>
            <person name="de Groot N.N."/>
        </authorList>
    </citation>
    <scope>NUCLEOTIDE SEQUENCE [LARGE SCALE GENOMIC DNA]</scope>
    <source>
        <strain evidence="2 3">DSM 21799</strain>
    </source>
</reference>
<evidence type="ECO:0000313" key="3">
    <source>
        <dbReference type="Proteomes" id="UP000199183"/>
    </source>
</evidence>
<proteinExistence type="predicted"/>
<evidence type="ECO:0008006" key="4">
    <source>
        <dbReference type="Google" id="ProtNLM"/>
    </source>
</evidence>
<evidence type="ECO:0000313" key="2">
    <source>
        <dbReference type="EMBL" id="SEB49577.1"/>
    </source>
</evidence>
<protein>
    <recommendedName>
        <fullName evidence="4">Proteins of 100 residues with WXG</fullName>
    </recommendedName>
</protein>
<organism evidence="2 3">
    <name type="scientific">Paramicrobacterium humi</name>
    <dbReference type="NCBI Taxonomy" id="640635"/>
    <lineage>
        <taxon>Bacteria</taxon>
        <taxon>Bacillati</taxon>
        <taxon>Actinomycetota</taxon>
        <taxon>Actinomycetes</taxon>
        <taxon>Micrococcales</taxon>
        <taxon>Microbacteriaceae</taxon>
        <taxon>Paramicrobacterium</taxon>
    </lineage>
</organism>